<keyword evidence="2" id="KW-1185">Reference proteome</keyword>
<dbReference type="Gene3D" id="3.40.50.150">
    <property type="entry name" value="Vaccinia Virus protein VP39"/>
    <property type="match status" value="1"/>
</dbReference>
<sequence length="309" mass="34207">MNNTFIYTYNARAEEESLCALELRAFFVEEGSGGSLRSSISLDPGRSPFLKEKIEVLYESATWEALLEKLRAHPPLTASFKVQFVKNHALPTSFEDRKQREIAAAGMLDGKINLADPAHLFAIFPAQNSWVFGPLTCGSSAWKKQEQKPHSYSTALPVRVARSAANIAVPNPSGIYAIDPCCGIGTVVIEARSMGIQMDGSDVNPKVMYGLRKNLSHFGFAPDTALQDMRMIEKSYDAAVIDMPYNLCSVLPEETKLEMLQSARNFTQRLVIITIEPLDHLLKKAGFAIIDRGTAGKNKMFSREILVCE</sequence>
<protein>
    <recommendedName>
        <fullName evidence="3">RNA methyltransferase</fullName>
    </recommendedName>
</protein>
<dbReference type="EMBL" id="FNIL01000014">
    <property type="protein sequence ID" value="SDO44429.1"/>
    <property type="molecule type" value="Genomic_DNA"/>
</dbReference>
<dbReference type="InterPro" id="IPR029063">
    <property type="entry name" value="SAM-dependent_MTases_sf"/>
</dbReference>
<name>A0A1H0JLX2_9BACI</name>
<evidence type="ECO:0000313" key="1">
    <source>
        <dbReference type="EMBL" id="SDO44429.1"/>
    </source>
</evidence>
<dbReference type="Proteomes" id="UP000198778">
    <property type="component" value="Unassembled WGS sequence"/>
</dbReference>
<evidence type="ECO:0000313" key="2">
    <source>
        <dbReference type="Proteomes" id="UP000198778"/>
    </source>
</evidence>
<accession>A0A1H0JLX2</accession>
<dbReference type="SUPFAM" id="SSF53335">
    <property type="entry name" value="S-adenosyl-L-methionine-dependent methyltransferases"/>
    <property type="match status" value="1"/>
</dbReference>
<reference evidence="2" key="1">
    <citation type="submission" date="2016-10" db="EMBL/GenBank/DDBJ databases">
        <authorList>
            <person name="Varghese N."/>
            <person name="Submissions S."/>
        </authorList>
    </citation>
    <scope>NUCLEOTIDE SEQUENCE [LARGE SCALE GENOMIC DNA]</scope>
    <source>
        <strain evidence="2">CGMCC 1.10369</strain>
    </source>
</reference>
<dbReference type="OrthoDB" id="9791556at2"/>
<proteinExistence type="predicted"/>
<organism evidence="1 2">
    <name type="scientific">Alkalicoccus daliensis</name>
    <dbReference type="NCBI Taxonomy" id="745820"/>
    <lineage>
        <taxon>Bacteria</taxon>
        <taxon>Bacillati</taxon>
        <taxon>Bacillota</taxon>
        <taxon>Bacilli</taxon>
        <taxon>Bacillales</taxon>
        <taxon>Bacillaceae</taxon>
        <taxon>Alkalicoccus</taxon>
    </lineage>
</organism>
<gene>
    <name evidence="1" type="ORF">SAMN04488053_1147</name>
</gene>
<evidence type="ECO:0008006" key="3">
    <source>
        <dbReference type="Google" id="ProtNLM"/>
    </source>
</evidence>
<dbReference type="AlphaFoldDB" id="A0A1H0JLX2"/>
<dbReference type="RefSeq" id="WP_090843903.1">
    <property type="nucleotide sequence ID" value="NZ_FNIL01000014.1"/>
</dbReference>